<dbReference type="Gene3D" id="3.30.450.20">
    <property type="entry name" value="PAS domain"/>
    <property type="match status" value="3"/>
</dbReference>
<keyword evidence="9 13" id="KW-1133">Transmembrane helix</keyword>
<dbReference type="SMART" id="SM00086">
    <property type="entry name" value="PAC"/>
    <property type="match status" value="3"/>
</dbReference>
<evidence type="ECO:0000259" key="14">
    <source>
        <dbReference type="PROSITE" id="PS50109"/>
    </source>
</evidence>
<evidence type="ECO:0000256" key="2">
    <source>
        <dbReference type="ARBA" id="ARBA00004651"/>
    </source>
</evidence>
<dbReference type="InterPro" id="IPR003661">
    <property type="entry name" value="HisK_dim/P_dom"/>
</dbReference>
<evidence type="ECO:0000256" key="13">
    <source>
        <dbReference type="SAM" id="Phobius"/>
    </source>
</evidence>
<dbReference type="CDD" id="cd16922">
    <property type="entry name" value="HATPase_EvgS-ArcB-TorS-like"/>
    <property type="match status" value="1"/>
</dbReference>
<dbReference type="InterPro" id="IPR003594">
    <property type="entry name" value="HATPase_dom"/>
</dbReference>
<evidence type="ECO:0000256" key="11">
    <source>
        <dbReference type="ARBA" id="ARBA00023136"/>
    </source>
</evidence>
<dbReference type="EC" id="2.7.13.3" evidence="3"/>
<dbReference type="RefSeq" id="WP_413274525.1">
    <property type="nucleotide sequence ID" value="NZ_JBHFNQ010000230.1"/>
</dbReference>
<keyword evidence="4" id="KW-1003">Cell membrane</keyword>
<keyword evidence="12" id="KW-0175">Coiled coil</keyword>
<dbReference type="Gene3D" id="1.10.287.130">
    <property type="match status" value="1"/>
</dbReference>
<dbReference type="PANTHER" id="PTHR43047">
    <property type="entry name" value="TWO-COMPONENT HISTIDINE PROTEIN KINASE"/>
    <property type="match status" value="1"/>
</dbReference>
<evidence type="ECO:0000259" key="16">
    <source>
        <dbReference type="PROSITE" id="PS50113"/>
    </source>
</evidence>
<evidence type="ECO:0000256" key="9">
    <source>
        <dbReference type="ARBA" id="ARBA00022989"/>
    </source>
</evidence>
<keyword evidence="10" id="KW-0902">Two-component regulatory system</keyword>
<dbReference type="SUPFAM" id="SSF55785">
    <property type="entry name" value="PYP-like sensor domain (PAS domain)"/>
    <property type="match status" value="3"/>
</dbReference>
<feature type="domain" description="Histidine kinase" evidence="14">
    <location>
        <begin position="790"/>
        <end position="1023"/>
    </location>
</feature>
<dbReference type="Pfam" id="PF00512">
    <property type="entry name" value="HisKA"/>
    <property type="match status" value="1"/>
</dbReference>
<keyword evidence="11 13" id="KW-0472">Membrane</keyword>
<dbReference type="Pfam" id="PF05231">
    <property type="entry name" value="MASE1"/>
    <property type="match status" value="1"/>
</dbReference>
<dbReference type="InterPro" id="IPR000014">
    <property type="entry name" value="PAS"/>
</dbReference>
<feature type="transmembrane region" description="Helical" evidence="13">
    <location>
        <begin position="240"/>
        <end position="257"/>
    </location>
</feature>
<feature type="transmembrane region" description="Helical" evidence="13">
    <location>
        <begin position="15"/>
        <end position="38"/>
    </location>
</feature>
<evidence type="ECO:0000313" key="17">
    <source>
        <dbReference type="EMBL" id="MFB2881550.1"/>
    </source>
</evidence>
<dbReference type="Proteomes" id="UP001576774">
    <property type="component" value="Unassembled WGS sequence"/>
</dbReference>
<dbReference type="InterPro" id="IPR004358">
    <property type="entry name" value="Sig_transdc_His_kin-like_C"/>
</dbReference>
<protein>
    <recommendedName>
        <fullName evidence="3">histidine kinase</fullName>
        <ecNumber evidence="3">2.7.13.3</ecNumber>
    </recommendedName>
</protein>
<feature type="coiled-coil region" evidence="12">
    <location>
        <begin position="759"/>
        <end position="786"/>
    </location>
</feature>
<evidence type="ECO:0000259" key="15">
    <source>
        <dbReference type="PROSITE" id="PS50112"/>
    </source>
</evidence>
<comment type="catalytic activity">
    <reaction evidence="1">
        <text>ATP + protein L-histidine = ADP + protein N-phospho-L-histidine.</text>
        <dbReference type="EC" id="2.7.13.3"/>
    </reaction>
</comment>
<dbReference type="InterPro" id="IPR013656">
    <property type="entry name" value="PAS_4"/>
</dbReference>
<dbReference type="PANTHER" id="PTHR43047:SF64">
    <property type="entry name" value="HISTIDINE KINASE CONTAINING CHEY-HOMOLOGOUS RECEIVER DOMAIN AND PAS DOMAIN-RELATED"/>
    <property type="match status" value="1"/>
</dbReference>
<dbReference type="InterPro" id="IPR000700">
    <property type="entry name" value="PAS-assoc_C"/>
</dbReference>
<gene>
    <name evidence="17" type="ORF">ACE1CC_32260</name>
</gene>
<feature type="domain" description="PAC" evidence="16">
    <location>
        <begin position="449"/>
        <end position="500"/>
    </location>
</feature>
<accession>A0ABV4XFG9</accession>
<evidence type="ECO:0000313" key="18">
    <source>
        <dbReference type="Proteomes" id="UP001576774"/>
    </source>
</evidence>
<dbReference type="SMART" id="SM00091">
    <property type="entry name" value="PAS"/>
    <property type="match status" value="3"/>
</dbReference>
<dbReference type="Pfam" id="PF08448">
    <property type="entry name" value="PAS_4"/>
    <property type="match status" value="1"/>
</dbReference>
<keyword evidence="18" id="KW-1185">Reference proteome</keyword>
<name>A0ABV4XFG9_9CYAN</name>
<evidence type="ECO:0000256" key="4">
    <source>
        <dbReference type="ARBA" id="ARBA00022475"/>
    </source>
</evidence>
<keyword evidence="7 13" id="KW-0812">Transmembrane</keyword>
<dbReference type="EMBL" id="JBHFNQ010000230">
    <property type="protein sequence ID" value="MFB2881550.1"/>
    <property type="molecule type" value="Genomic_DNA"/>
</dbReference>
<evidence type="ECO:0000256" key="8">
    <source>
        <dbReference type="ARBA" id="ARBA00022777"/>
    </source>
</evidence>
<dbReference type="SUPFAM" id="SSF47384">
    <property type="entry name" value="Homodimeric domain of signal transducing histidine kinase"/>
    <property type="match status" value="1"/>
</dbReference>
<dbReference type="InterPro" id="IPR001610">
    <property type="entry name" value="PAC"/>
</dbReference>
<keyword evidence="5" id="KW-0597">Phosphoprotein</keyword>
<dbReference type="PROSITE" id="PS50109">
    <property type="entry name" value="HIS_KIN"/>
    <property type="match status" value="1"/>
</dbReference>
<dbReference type="PRINTS" id="PR00344">
    <property type="entry name" value="BCTRLSENSOR"/>
</dbReference>
<dbReference type="CDD" id="cd00130">
    <property type="entry name" value="PAS"/>
    <property type="match status" value="2"/>
</dbReference>
<feature type="domain" description="PAS" evidence="15">
    <location>
        <begin position="375"/>
        <end position="446"/>
    </location>
</feature>
<dbReference type="InterPro" id="IPR036890">
    <property type="entry name" value="HATPase_C_sf"/>
</dbReference>
<proteinExistence type="predicted"/>
<dbReference type="SMART" id="SM00388">
    <property type="entry name" value="HisKA"/>
    <property type="match status" value="1"/>
</dbReference>
<comment type="subcellular location">
    <subcellularLocation>
        <location evidence="2">Cell membrane</location>
        <topology evidence="2">Multi-pass membrane protein</topology>
    </subcellularLocation>
</comment>
<dbReference type="NCBIfam" id="TIGR00229">
    <property type="entry name" value="sensory_box"/>
    <property type="match status" value="3"/>
</dbReference>
<dbReference type="Pfam" id="PF13426">
    <property type="entry name" value="PAS_9"/>
    <property type="match status" value="2"/>
</dbReference>
<dbReference type="InterPro" id="IPR005467">
    <property type="entry name" value="His_kinase_dom"/>
</dbReference>
<dbReference type="PROSITE" id="PS50113">
    <property type="entry name" value="PAC"/>
    <property type="match status" value="2"/>
</dbReference>
<keyword evidence="6" id="KW-0808">Transferase</keyword>
<feature type="domain" description="PAC" evidence="16">
    <location>
        <begin position="713"/>
        <end position="765"/>
    </location>
</feature>
<dbReference type="InterPro" id="IPR036097">
    <property type="entry name" value="HisK_dim/P_sf"/>
</dbReference>
<feature type="transmembrane region" description="Helical" evidence="13">
    <location>
        <begin position="118"/>
        <end position="144"/>
    </location>
</feature>
<comment type="caution">
    <text evidence="17">The sequence shown here is derived from an EMBL/GenBank/DDBJ whole genome shotgun (WGS) entry which is preliminary data.</text>
</comment>
<evidence type="ECO:0000256" key="5">
    <source>
        <dbReference type="ARBA" id="ARBA00022553"/>
    </source>
</evidence>
<evidence type="ECO:0000256" key="12">
    <source>
        <dbReference type="SAM" id="Coils"/>
    </source>
</evidence>
<feature type="domain" description="PAS" evidence="15">
    <location>
        <begin position="501"/>
        <end position="573"/>
    </location>
</feature>
<dbReference type="Pfam" id="PF02518">
    <property type="entry name" value="HATPase_c"/>
    <property type="match status" value="1"/>
</dbReference>
<organism evidence="17 18">
    <name type="scientific">Floridaenema aerugineum BLCC-F46</name>
    <dbReference type="NCBI Taxonomy" id="3153654"/>
    <lineage>
        <taxon>Bacteria</taxon>
        <taxon>Bacillati</taxon>
        <taxon>Cyanobacteriota</taxon>
        <taxon>Cyanophyceae</taxon>
        <taxon>Oscillatoriophycideae</taxon>
        <taxon>Aerosakkonematales</taxon>
        <taxon>Aerosakkonemataceae</taxon>
        <taxon>Floridanema</taxon>
        <taxon>Floridanema aerugineum</taxon>
    </lineage>
</organism>
<evidence type="ECO:0000256" key="7">
    <source>
        <dbReference type="ARBA" id="ARBA00022692"/>
    </source>
</evidence>
<evidence type="ECO:0000256" key="6">
    <source>
        <dbReference type="ARBA" id="ARBA00022679"/>
    </source>
</evidence>
<dbReference type="InterPro" id="IPR007895">
    <property type="entry name" value="MASE1"/>
</dbReference>
<sequence length="1034" mass="115815">MLLLSSLRFNLWRKWWLVIVLSLLALMLAHGMAVIYRIQPAVSLWFPPSGIAIALTLWFGPIGIIITGITSVLMAPFWGFESWTRLIGLTDILEPLVAWLLYIKFAKGELSFRRLSDAATFILSAPLAACATSAVVGNLTLIAIDKMPISKLSTSIPNWWLGNALGTMAIAPTILLVFTPQVQNCFPKLTSKSADNNPNNLAEIWPFPSQFYRGLEIIIILLLCIFIATFTVSLAHQGGFAFQQFSLLSFVPIIWAASRFGVTGGMLTTTFCVLVTLLNYLIFNPNAISLAEFPVSSEVMHVHKLTLLIQCATSLLIGAASTERATTQVALAIEQVRAVEYQRQAQLSDKLIKLNQDLLIVNTQLEASHEQLYQREEEFKALVENSPDIVARFDRQLRHLYINSAVEQVTGVSPEEYIGKTHLEMGFPEAKCHLWESCIQEVFETGEEQVIEFALLTSQGVIYYQSRLVPEFAPDGTIASVLAVTRNITKLKQTEAALRQSESRLRRLIDSNLIGVLFANFQGEIIDANQAFLELVGYSLEDLRSGKMRWAQMTPPEYQILDEEAIEQVKATGTCKPFEKEYIRKDGSRIPILLGVAKLETTEDECVCFVLNLTERKRIEAERERLLIQQQSQKELLEVILQQLPAGVILAEAPSGKILFGNQITVQMFGHSLLYSENVEEYSEWKLFYADGNRYPAREMPLARSIIKGEVIIGEEITLEKDNGSRAIIYVNSAPIKDSNEEIIAGVAAFYDITDRKIAEQQREQLLEAEKVARNVAETANRIKDEFLAVLSHELRTPLNPILGWVRLLRTRQFNQDTIDKALETIERNTRLQTQLIDDLLDVSRILRGKLSLNITKVNLLATIEAAIENVKLSAEAKSIELNLTILDSPLAHNEPILIKGDPNRLQQVLWNLLSNAIKFTPEKGRVEIRFSLLREHSQTSSPKTYAQIQITDTGIGISPDFLPYVFEHFRQADASITRRHGGLGVGLSIVRKLVEMHGGTIQAESPGQNMGATFTVKLPILENPSLILTEEPD</sequence>
<evidence type="ECO:0000256" key="1">
    <source>
        <dbReference type="ARBA" id="ARBA00000085"/>
    </source>
</evidence>
<dbReference type="PROSITE" id="PS50112">
    <property type="entry name" value="PAS"/>
    <property type="match status" value="2"/>
</dbReference>
<dbReference type="InterPro" id="IPR035965">
    <property type="entry name" value="PAS-like_dom_sf"/>
</dbReference>
<feature type="transmembrane region" description="Helical" evidence="13">
    <location>
        <begin position="50"/>
        <end position="74"/>
    </location>
</feature>
<feature type="transmembrane region" description="Helical" evidence="13">
    <location>
        <begin position="159"/>
        <end position="178"/>
    </location>
</feature>
<evidence type="ECO:0000256" key="3">
    <source>
        <dbReference type="ARBA" id="ARBA00012438"/>
    </source>
</evidence>
<keyword evidence="8" id="KW-0418">Kinase</keyword>
<dbReference type="Gene3D" id="3.30.565.10">
    <property type="entry name" value="Histidine kinase-like ATPase, C-terminal domain"/>
    <property type="match status" value="1"/>
</dbReference>
<feature type="transmembrane region" description="Helical" evidence="13">
    <location>
        <begin position="214"/>
        <end position="234"/>
    </location>
</feature>
<evidence type="ECO:0000256" key="10">
    <source>
        <dbReference type="ARBA" id="ARBA00023012"/>
    </source>
</evidence>
<dbReference type="SMART" id="SM00387">
    <property type="entry name" value="HATPase_c"/>
    <property type="match status" value="1"/>
</dbReference>
<feature type="transmembrane region" description="Helical" evidence="13">
    <location>
        <begin position="86"/>
        <end position="106"/>
    </location>
</feature>
<feature type="transmembrane region" description="Helical" evidence="13">
    <location>
        <begin position="264"/>
        <end position="283"/>
    </location>
</feature>
<dbReference type="SUPFAM" id="SSF55874">
    <property type="entry name" value="ATPase domain of HSP90 chaperone/DNA topoisomerase II/histidine kinase"/>
    <property type="match status" value="1"/>
</dbReference>
<reference evidence="17 18" key="1">
    <citation type="submission" date="2024-09" db="EMBL/GenBank/DDBJ databases">
        <title>Floridaenema gen nov. (Aerosakkonemataceae, Aerosakkonematales ord. nov., Cyanobacteria) from benthic tropical and subtropical fresh waters, with the description of four new species.</title>
        <authorList>
            <person name="Moretto J.A."/>
            <person name="Berthold D.E."/>
            <person name="Lefler F.W."/>
            <person name="Huang I.-S."/>
            <person name="Laughinghouse H. IV."/>
        </authorList>
    </citation>
    <scope>NUCLEOTIDE SEQUENCE [LARGE SCALE GENOMIC DNA]</scope>
    <source>
        <strain evidence="17 18">BLCC-F46</strain>
    </source>
</reference>
<dbReference type="CDD" id="cd00082">
    <property type="entry name" value="HisKA"/>
    <property type="match status" value="1"/>
</dbReference>